<dbReference type="NCBIfam" id="TIGR00229">
    <property type="entry name" value="sensory_box"/>
    <property type="match status" value="2"/>
</dbReference>
<dbReference type="PROSITE" id="PS50112">
    <property type="entry name" value="PAS"/>
    <property type="match status" value="1"/>
</dbReference>
<dbReference type="SUPFAM" id="SSF55785">
    <property type="entry name" value="PYP-like sensor domain (PAS domain)"/>
    <property type="match status" value="2"/>
</dbReference>
<dbReference type="SMART" id="SM00388">
    <property type="entry name" value="HisKA"/>
    <property type="match status" value="1"/>
</dbReference>
<dbReference type="PANTHER" id="PTHR43065">
    <property type="entry name" value="SENSOR HISTIDINE KINASE"/>
    <property type="match status" value="1"/>
</dbReference>
<dbReference type="InterPro" id="IPR000700">
    <property type="entry name" value="PAS-assoc_C"/>
</dbReference>
<feature type="domain" description="Response regulatory" evidence="9">
    <location>
        <begin position="750"/>
        <end position="865"/>
    </location>
</feature>
<dbReference type="SUPFAM" id="SSF55781">
    <property type="entry name" value="GAF domain-like"/>
    <property type="match status" value="1"/>
</dbReference>
<dbReference type="SUPFAM" id="SSF55874">
    <property type="entry name" value="ATPase domain of HSP90 chaperone/DNA topoisomerase II/histidine kinase"/>
    <property type="match status" value="1"/>
</dbReference>
<dbReference type="SUPFAM" id="SSF52172">
    <property type="entry name" value="CheY-like"/>
    <property type="match status" value="1"/>
</dbReference>
<dbReference type="CDD" id="cd00130">
    <property type="entry name" value="PAS"/>
    <property type="match status" value="2"/>
</dbReference>
<keyword evidence="5" id="KW-0418">Kinase</keyword>
<dbReference type="PROSITE" id="PS50113">
    <property type="entry name" value="PAC"/>
    <property type="match status" value="2"/>
</dbReference>
<dbReference type="Gene3D" id="3.30.565.10">
    <property type="entry name" value="Histidine kinase-like ATPase, C-terminal domain"/>
    <property type="match status" value="1"/>
</dbReference>
<dbReference type="SMART" id="SM00091">
    <property type="entry name" value="PAS"/>
    <property type="match status" value="2"/>
</dbReference>
<comment type="caution">
    <text evidence="12">The sequence shown here is derived from an EMBL/GenBank/DDBJ whole genome shotgun (WGS) entry which is preliminary data.</text>
</comment>
<feature type="modified residue" description="4-aspartylphosphate" evidence="6">
    <location>
        <position position="800"/>
    </location>
</feature>
<dbReference type="PROSITE" id="PS50109">
    <property type="entry name" value="HIS_KIN"/>
    <property type="match status" value="1"/>
</dbReference>
<dbReference type="InterPro" id="IPR005467">
    <property type="entry name" value="His_kinase_dom"/>
</dbReference>
<dbReference type="CDD" id="cd18161">
    <property type="entry name" value="REC_hyHK_blue-like"/>
    <property type="match status" value="1"/>
</dbReference>
<sequence>MSDPTHSNRPSDQSIADDERIAGELGGLRATDPFVAAVRATRMPMIITNPRLPDNPVVFANASFCRLTGYTREEIVGRNCRFLQGPDTDPATTQALRDAVAKVEPIETDIRNYRKDGEPFWNRLLLAPVFDVDGKLVYFFASQVDVTLERERLSGLERHNAALMAEVTNRLRVQQERDRELALALKAGGFGTWSFELATKALTASDECKALFGRDPEQPFTYEDRIEAIHPDDRLRARAVFENGDQRQEHYEEYRVIWPDGSMHWISSRGQPFLDADDQPIRVAGVSMDVTTVKRADLKRRALARLNELFRDLDQSADISYVAAEILGQTLGVSRAGYGLVDPVNETITIERDWNAPGVSSIAGTLAFREHGSYIEDLKRGDTAVVNDSRLDPRTRDNSAALEAINARSFINMPLTEQGGFVAMIFVNDHAPRGWSEDDVAFVREVAERTRDAVERRRAERELAELAESLERQVAERTAELVAAEEALRQSHKMEAVGQLTGGIAHDFNNLLTGISGSLEMIQLRLSQGRGADVDRYVDAAQGAARRAAALTHRLLAFSRRQTLDPRPTDANALIAGMEELVRRTVGPAIQVETSLAPDLGSTLVDPSQLENALLNLCINARDAMPDGGRIMIETHNRFVDARSGRGRDLDPGAYVCLSVSDTGTGMPPEVIAKAFEPFFTTKPIGSGTGLGLSMIYGFARQSGGQVRLHSEAGAGTTVTIYLPRNAQAAEHDAAPAKLSEAPRAQGGETVLVVDDEESIRMLVTETLEDLGYVAIEAGDGPAALKLLNADRRIDLLITDVGLPGMNGRQLADAIRTQRPELKVLFITGYAENAVLNHGHLEPGMHVITKPFAMEALASRIREVIAG</sequence>
<dbReference type="InterPro" id="IPR029016">
    <property type="entry name" value="GAF-like_dom_sf"/>
</dbReference>
<evidence type="ECO:0000256" key="7">
    <source>
        <dbReference type="SAM" id="Coils"/>
    </source>
</evidence>
<dbReference type="InterPro" id="IPR003018">
    <property type="entry name" value="GAF"/>
</dbReference>
<dbReference type="InterPro" id="IPR000014">
    <property type="entry name" value="PAS"/>
</dbReference>
<dbReference type="Pfam" id="PF02518">
    <property type="entry name" value="HATPase_c"/>
    <property type="match status" value="1"/>
</dbReference>
<dbReference type="SMART" id="SM00086">
    <property type="entry name" value="PAC"/>
    <property type="match status" value="2"/>
</dbReference>
<evidence type="ECO:0000259" key="9">
    <source>
        <dbReference type="PROSITE" id="PS50110"/>
    </source>
</evidence>
<comment type="catalytic activity">
    <reaction evidence="1">
        <text>ATP + protein L-histidine = ADP + protein N-phospho-L-histidine.</text>
        <dbReference type="EC" id="2.7.13.3"/>
    </reaction>
</comment>
<dbReference type="GO" id="GO:0000155">
    <property type="term" value="F:phosphorelay sensor kinase activity"/>
    <property type="evidence" value="ECO:0007669"/>
    <property type="project" value="InterPro"/>
</dbReference>
<keyword evidence="13" id="KW-1185">Reference proteome</keyword>
<dbReference type="CDD" id="cd00082">
    <property type="entry name" value="HisKA"/>
    <property type="match status" value="1"/>
</dbReference>
<dbReference type="InterPro" id="IPR003661">
    <property type="entry name" value="HisK_dim/P_dom"/>
</dbReference>
<dbReference type="Pfam" id="PF00072">
    <property type="entry name" value="Response_reg"/>
    <property type="match status" value="1"/>
</dbReference>
<dbReference type="Pfam" id="PF13426">
    <property type="entry name" value="PAS_9"/>
    <property type="match status" value="1"/>
</dbReference>
<dbReference type="InterPro" id="IPR011006">
    <property type="entry name" value="CheY-like_superfamily"/>
</dbReference>
<dbReference type="Gene3D" id="3.30.450.40">
    <property type="match status" value="1"/>
</dbReference>
<dbReference type="InterPro" id="IPR036890">
    <property type="entry name" value="HATPase_C_sf"/>
</dbReference>
<dbReference type="Gene3D" id="3.40.50.2300">
    <property type="match status" value="1"/>
</dbReference>
<keyword evidence="4" id="KW-0808">Transferase</keyword>
<dbReference type="EMBL" id="NBBI01000001">
    <property type="protein sequence ID" value="OWK33602.1"/>
    <property type="molecule type" value="Genomic_DNA"/>
</dbReference>
<dbReference type="Gene3D" id="3.30.450.20">
    <property type="entry name" value="PAS domain"/>
    <property type="match status" value="2"/>
</dbReference>
<evidence type="ECO:0000256" key="5">
    <source>
        <dbReference type="ARBA" id="ARBA00022777"/>
    </source>
</evidence>
<dbReference type="CDD" id="cd16919">
    <property type="entry name" value="HATPase_CckA-like"/>
    <property type="match status" value="1"/>
</dbReference>
<feature type="domain" description="PAC" evidence="11">
    <location>
        <begin position="250"/>
        <end position="302"/>
    </location>
</feature>
<evidence type="ECO:0000256" key="6">
    <source>
        <dbReference type="PROSITE-ProRule" id="PRU00169"/>
    </source>
</evidence>
<evidence type="ECO:0000256" key="3">
    <source>
        <dbReference type="ARBA" id="ARBA00022553"/>
    </source>
</evidence>
<protein>
    <recommendedName>
        <fullName evidence="2">histidine kinase</fullName>
        <ecNumber evidence="2">2.7.13.3</ecNumber>
    </recommendedName>
</protein>
<feature type="domain" description="PAS" evidence="10">
    <location>
        <begin position="54"/>
        <end position="103"/>
    </location>
</feature>
<proteinExistence type="predicted"/>
<evidence type="ECO:0000313" key="13">
    <source>
        <dbReference type="Proteomes" id="UP000197290"/>
    </source>
</evidence>
<dbReference type="AlphaFoldDB" id="A0A245ZV44"/>
<organism evidence="12 13">
    <name type="scientific">Sphingomonas dokdonensis</name>
    <dbReference type="NCBI Taxonomy" id="344880"/>
    <lineage>
        <taxon>Bacteria</taxon>
        <taxon>Pseudomonadati</taxon>
        <taxon>Pseudomonadota</taxon>
        <taxon>Alphaproteobacteria</taxon>
        <taxon>Sphingomonadales</taxon>
        <taxon>Sphingomonadaceae</taxon>
        <taxon>Sphingomonas</taxon>
    </lineage>
</organism>
<keyword evidence="7" id="KW-0175">Coiled coil</keyword>
<feature type="domain" description="PAC" evidence="11">
    <location>
        <begin position="106"/>
        <end position="158"/>
    </location>
</feature>
<dbReference type="RefSeq" id="WP_245829005.1">
    <property type="nucleotide sequence ID" value="NZ_NBBI01000001.1"/>
</dbReference>
<dbReference type="Proteomes" id="UP000197290">
    <property type="component" value="Unassembled WGS sequence"/>
</dbReference>
<evidence type="ECO:0000256" key="2">
    <source>
        <dbReference type="ARBA" id="ARBA00012438"/>
    </source>
</evidence>
<dbReference type="InterPro" id="IPR004358">
    <property type="entry name" value="Sig_transdc_His_kin-like_C"/>
</dbReference>
<dbReference type="PANTHER" id="PTHR43065:SF42">
    <property type="entry name" value="TWO-COMPONENT SENSOR PPRA"/>
    <property type="match status" value="1"/>
</dbReference>
<evidence type="ECO:0000259" key="8">
    <source>
        <dbReference type="PROSITE" id="PS50109"/>
    </source>
</evidence>
<dbReference type="SUPFAM" id="SSF47384">
    <property type="entry name" value="Homodimeric domain of signal transducing histidine kinase"/>
    <property type="match status" value="1"/>
</dbReference>
<accession>A0A245ZV44</accession>
<dbReference type="InterPro" id="IPR036097">
    <property type="entry name" value="HisK_dim/P_sf"/>
</dbReference>
<dbReference type="InterPro" id="IPR013655">
    <property type="entry name" value="PAS_fold_3"/>
</dbReference>
<dbReference type="PRINTS" id="PR00344">
    <property type="entry name" value="BCTRLSENSOR"/>
</dbReference>
<dbReference type="EC" id="2.7.13.3" evidence="2"/>
<keyword evidence="3 6" id="KW-0597">Phosphoprotein</keyword>
<evidence type="ECO:0000313" key="12">
    <source>
        <dbReference type="EMBL" id="OWK33602.1"/>
    </source>
</evidence>
<dbReference type="Gene3D" id="2.10.70.100">
    <property type="match status" value="1"/>
</dbReference>
<evidence type="ECO:0000259" key="10">
    <source>
        <dbReference type="PROSITE" id="PS50112"/>
    </source>
</evidence>
<dbReference type="Pfam" id="PF00512">
    <property type="entry name" value="HisKA"/>
    <property type="match status" value="1"/>
</dbReference>
<dbReference type="Gene3D" id="1.10.287.130">
    <property type="match status" value="1"/>
</dbReference>
<dbReference type="Pfam" id="PF08447">
    <property type="entry name" value="PAS_3"/>
    <property type="match status" value="1"/>
</dbReference>
<feature type="domain" description="Histidine kinase" evidence="8">
    <location>
        <begin position="503"/>
        <end position="727"/>
    </location>
</feature>
<evidence type="ECO:0000256" key="4">
    <source>
        <dbReference type="ARBA" id="ARBA00022679"/>
    </source>
</evidence>
<dbReference type="InterPro" id="IPR003594">
    <property type="entry name" value="HATPase_dom"/>
</dbReference>
<evidence type="ECO:0000259" key="11">
    <source>
        <dbReference type="PROSITE" id="PS50113"/>
    </source>
</evidence>
<dbReference type="SMART" id="SM00448">
    <property type="entry name" value="REC"/>
    <property type="match status" value="1"/>
</dbReference>
<gene>
    <name evidence="12" type="ORF">SPDO_04830</name>
</gene>
<reference evidence="12 13" key="1">
    <citation type="submission" date="2017-03" db="EMBL/GenBank/DDBJ databases">
        <title>Genome sequence of Sphingomonas dokdonensis DSM 21029.</title>
        <authorList>
            <person name="Poehlein A."/>
            <person name="Wuebbeler J.H."/>
            <person name="Steinbuechel A."/>
            <person name="Daniel R."/>
        </authorList>
    </citation>
    <scope>NUCLEOTIDE SEQUENCE [LARGE SCALE GENOMIC DNA]</scope>
    <source>
        <strain evidence="12 13">DSM 21029</strain>
    </source>
</reference>
<dbReference type="Pfam" id="PF01590">
    <property type="entry name" value="GAF"/>
    <property type="match status" value="1"/>
</dbReference>
<dbReference type="SMART" id="SM00065">
    <property type="entry name" value="GAF"/>
    <property type="match status" value="1"/>
</dbReference>
<dbReference type="SMART" id="SM00387">
    <property type="entry name" value="HATPase_c"/>
    <property type="match status" value="1"/>
</dbReference>
<name>A0A245ZV44_9SPHN</name>
<evidence type="ECO:0000256" key="1">
    <source>
        <dbReference type="ARBA" id="ARBA00000085"/>
    </source>
</evidence>
<feature type="coiled-coil region" evidence="7">
    <location>
        <begin position="456"/>
        <end position="487"/>
    </location>
</feature>
<dbReference type="PROSITE" id="PS50110">
    <property type="entry name" value="RESPONSE_REGULATORY"/>
    <property type="match status" value="1"/>
</dbReference>
<dbReference type="InterPro" id="IPR001610">
    <property type="entry name" value="PAC"/>
</dbReference>
<dbReference type="InterPro" id="IPR001789">
    <property type="entry name" value="Sig_transdc_resp-reg_receiver"/>
</dbReference>
<dbReference type="InterPro" id="IPR035965">
    <property type="entry name" value="PAS-like_dom_sf"/>
</dbReference>